<organism evidence="2 3">
    <name type="scientific">Candidatus Woykebacteria bacterium RIFCSPLOWO2_01_FULL_43_14</name>
    <dbReference type="NCBI Taxonomy" id="1802605"/>
    <lineage>
        <taxon>Bacteria</taxon>
        <taxon>Candidatus Woykeibacteriota</taxon>
    </lineage>
</organism>
<evidence type="ECO:0000313" key="3">
    <source>
        <dbReference type="Proteomes" id="UP000177718"/>
    </source>
</evidence>
<feature type="region of interest" description="Disordered" evidence="1">
    <location>
        <begin position="135"/>
        <end position="161"/>
    </location>
</feature>
<evidence type="ECO:0000313" key="2">
    <source>
        <dbReference type="EMBL" id="OGY32357.1"/>
    </source>
</evidence>
<dbReference type="AlphaFoldDB" id="A0A1G1WYZ0"/>
<dbReference type="Proteomes" id="UP000177718">
    <property type="component" value="Unassembled WGS sequence"/>
</dbReference>
<feature type="compositionally biased region" description="Basic and acidic residues" evidence="1">
    <location>
        <begin position="135"/>
        <end position="146"/>
    </location>
</feature>
<comment type="caution">
    <text evidence="2">The sequence shown here is derived from an EMBL/GenBank/DDBJ whole genome shotgun (WGS) entry which is preliminary data.</text>
</comment>
<reference evidence="2 3" key="1">
    <citation type="journal article" date="2016" name="Nat. Commun.">
        <title>Thousands of microbial genomes shed light on interconnected biogeochemical processes in an aquifer system.</title>
        <authorList>
            <person name="Anantharaman K."/>
            <person name="Brown C.T."/>
            <person name="Hug L.A."/>
            <person name="Sharon I."/>
            <person name="Castelle C.J."/>
            <person name="Probst A.J."/>
            <person name="Thomas B.C."/>
            <person name="Singh A."/>
            <person name="Wilkins M.J."/>
            <person name="Karaoz U."/>
            <person name="Brodie E.L."/>
            <person name="Williams K.H."/>
            <person name="Hubbard S.S."/>
            <person name="Banfield J.F."/>
        </authorList>
    </citation>
    <scope>NUCLEOTIDE SEQUENCE [LARGE SCALE GENOMIC DNA]</scope>
</reference>
<evidence type="ECO:0000256" key="1">
    <source>
        <dbReference type="SAM" id="MobiDB-lite"/>
    </source>
</evidence>
<gene>
    <name evidence="2" type="ORF">A3A61_00040</name>
</gene>
<accession>A0A1G1WYZ0</accession>
<dbReference type="STRING" id="1802605.A3A61_00040"/>
<name>A0A1G1WYZ0_9BACT</name>
<sequence>MGLVDVRTIHEDTLEKKFVVGTPLSCREEQFTFQADMPRFDEETLYTWTVLLNKNGLVHGMWDAGKMGARVAAMVLLTSPFTRVVIGKDFVLLRATREAWAEVVDGMTLEDRVRAAINAGLDPKKEIPYIKQAVAEEKAHTPKDGGKGLGNEAYDPRALRD</sequence>
<protein>
    <submittedName>
        <fullName evidence="2">Uncharacterized protein</fullName>
    </submittedName>
</protein>
<proteinExistence type="predicted"/>
<dbReference type="EMBL" id="MHDB01000015">
    <property type="protein sequence ID" value="OGY32357.1"/>
    <property type="molecule type" value="Genomic_DNA"/>
</dbReference>